<evidence type="ECO:0000256" key="4">
    <source>
        <dbReference type="ARBA" id="ARBA00022723"/>
    </source>
</evidence>
<dbReference type="InterPro" id="IPR007808">
    <property type="entry name" value="Elf1"/>
</dbReference>
<dbReference type="GO" id="GO:0008023">
    <property type="term" value="C:transcription elongation factor complex"/>
    <property type="evidence" value="ECO:0007669"/>
    <property type="project" value="TreeGrafter"/>
</dbReference>
<evidence type="ECO:0000256" key="10">
    <source>
        <dbReference type="RuleBase" id="RU364033"/>
    </source>
</evidence>
<dbReference type="Gene3D" id="2.20.25.190">
    <property type="match status" value="1"/>
</dbReference>
<comment type="similarity">
    <text evidence="3 10">Belongs to the ELOF1 family.</text>
</comment>
<evidence type="ECO:0000256" key="2">
    <source>
        <dbReference type="ARBA" id="ARBA00004123"/>
    </source>
</evidence>
<dbReference type="InterPro" id="IPR038567">
    <property type="entry name" value="T_Elf1_sf"/>
</dbReference>
<reference evidence="11 12" key="1">
    <citation type="submission" date="2022-07" db="EMBL/GenBank/DDBJ databases">
        <title>Genome-wide signatures of adaptation to extreme environments.</title>
        <authorList>
            <person name="Cho C.H."/>
            <person name="Yoon H.S."/>
        </authorList>
    </citation>
    <scope>NUCLEOTIDE SEQUENCE [LARGE SCALE GENOMIC DNA]</scope>
    <source>
        <strain evidence="11 12">108.79 E11</strain>
    </source>
</reference>
<evidence type="ECO:0000313" key="11">
    <source>
        <dbReference type="EMBL" id="KAK4525870.1"/>
    </source>
</evidence>
<dbReference type="Pfam" id="PF05129">
    <property type="entry name" value="Zn_ribbon_Elf1"/>
    <property type="match status" value="1"/>
</dbReference>
<protein>
    <recommendedName>
        <fullName evidence="10">Transcription elongation factor 1 homolog</fullName>
    </recommendedName>
</protein>
<evidence type="ECO:0000256" key="7">
    <source>
        <dbReference type="ARBA" id="ARBA00023015"/>
    </source>
</evidence>
<evidence type="ECO:0000256" key="6">
    <source>
        <dbReference type="ARBA" id="ARBA00022833"/>
    </source>
</evidence>
<keyword evidence="9 10" id="KW-0539">Nucleus</keyword>
<keyword evidence="7 10" id="KW-0805">Transcription regulation</keyword>
<dbReference type="AlphaFoldDB" id="A0AAV9IEH8"/>
<evidence type="ECO:0000256" key="1">
    <source>
        <dbReference type="ARBA" id="ARBA00003357"/>
    </source>
</evidence>
<comment type="function">
    <text evidence="1 10">Transcription elongation factor implicated in the maintenance of proper chromatin structure in actively transcribed regions.</text>
</comment>
<keyword evidence="6 10" id="KW-0862">Zinc</keyword>
<keyword evidence="4 10" id="KW-0479">Metal-binding</keyword>
<dbReference type="FunFam" id="2.20.25.190:FF:000001">
    <property type="entry name" value="Transcription elongation factor 1 homolog"/>
    <property type="match status" value="1"/>
</dbReference>
<dbReference type="GO" id="GO:0000993">
    <property type="term" value="F:RNA polymerase II complex binding"/>
    <property type="evidence" value="ECO:0007669"/>
    <property type="project" value="TreeGrafter"/>
</dbReference>
<dbReference type="PANTHER" id="PTHR20934:SF0">
    <property type="entry name" value="TRANSCRIPTION ELONGATION FACTOR 1 HOMOLOG"/>
    <property type="match status" value="1"/>
</dbReference>
<keyword evidence="12" id="KW-1185">Reference proteome</keyword>
<evidence type="ECO:0000256" key="8">
    <source>
        <dbReference type="ARBA" id="ARBA00023163"/>
    </source>
</evidence>
<evidence type="ECO:0000256" key="5">
    <source>
        <dbReference type="ARBA" id="ARBA00022771"/>
    </source>
</evidence>
<dbReference type="Proteomes" id="UP001300502">
    <property type="component" value="Unassembled WGS sequence"/>
</dbReference>
<dbReference type="EMBL" id="JANCYU010000034">
    <property type="protein sequence ID" value="KAK4525870.1"/>
    <property type="molecule type" value="Genomic_DNA"/>
</dbReference>
<comment type="subcellular location">
    <subcellularLocation>
        <location evidence="2 10">Nucleus</location>
    </subcellularLocation>
</comment>
<keyword evidence="5 10" id="KW-0863">Zinc-finger</keyword>
<proteinExistence type="inferred from homology"/>
<name>A0AAV9IEH8_9RHOD</name>
<gene>
    <name evidence="11" type="ORF">GAYE_SCF17G3779</name>
</gene>
<dbReference type="GO" id="GO:0008270">
    <property type="term" value="F:zinc ion binding"/>
    <property type="evidence" value="ECO:0007669"/>
    <property type="project" value="UniProtKB-KW"/>
</dbReference>
<comment type="caution">
    <text evidence="11">The sequence shown here is derived from an EMBL/GenBank/DDBJ whole genome shotgun (WGS) entry which is preliminary data.</text>
</comment>
<evidence type="ECO:0000313" key="12">
    <source>
        <dbReference type="Proteomes" id="UP001300502"/>
    </source>
</evidence>
<dbReference type="PANTHER" id="PTHR20934">
    <property type="entry name" value="TRANSCRIPTION ELONGATION FACTOR 1 HOMOLOG"/>
    <property type="match status" value="1"/>
</dbReference>
<evidence type="ECO:0000256" key="9">
    <source>
        <dbReference type="ARBA" id="ARBA00023242"/>
    </source>
</evidence>
<evidence type="ECO:0000256" key="3">
    <source>
        <dbReference type="ARBA" id="ARBA00009730"/>
    </source>
</evidence>
<accession>A0AAV9IEH8</accession>
<dbReference type="SUPFAM" id="SSF57783">
    <property type="entry name" value="Zinc beta-ribbon"/>
    <property type="match status" value="1"/>
</dbReference>
<organism evidence="11 12">
    <name type="scientific">Galdieria yellowstonensis</name>
    <dbReference type="NCBI Taxonomy" id="3028027"/>
    <lineage>
        <taxon>Eukaryota</taxon>
        <taxon>Rhodophyta</taxon>
        <taxon>Bangiophyceae</taxon>
        <taxon>Galdieriales</taxon>
        <taxon>Galdieriaceae</taxon>
        <taxon>Galdieria</taxon>
    </lineage>
</organism>
<dbReference type="GO" id="GO:0006368">
    <property type="term" value="P:transcription elongation by RNA polymerase II"/>
    <property type="evidence" value="ECO:0007669"/>
    <property type="project" value="TreeGrafter"/>
</dbReference>
<sequence>MGKRKSRKKPIQKPKKPTLDRVFNCPFCGHEKTVDCTISKSKGIGSVSCRVCQASYTAQVTHLDEAVDVYAEWIDKTVQVSSFQRENIFLVFC</sequence>
<keyword evidence="8 10" id="KW-0804">Transcription</keyword>